<organism evidence="11 12">
    <name type="scientific">Salix udensis</name>
    <dbReference type="NCBI Taxonomy" id="889485"/>
    <lineage>
        <taxon>Eukaryota</taxon>
        <taxon>Viridiplantae</taxon>
        <taxon>Streptophyta</taxon>
        <taxon>Embryophyta</taxon>
        <taxon>Tracheophyta</taxon>
        <taxon>Spermatophyta</taxon>
        <taxon>Magnoliopsida</taxon>
        <taxon>eudicotyledons</taxon>
        <taxon>Gunneridae</taxon>
        <taxon>Pentapetalae</taxon>
        <taxon>rosids</taxon>
        <taxon>fabids</taxon>
        <taxon>Malpighiales</taxon>
        <taxon>Salicaceae</taxon>
        <taxon>Saliceae</taxon>
        <taxon>Salix</taxon>
    </lineage>
</organism>
<comment type="PTM">
    <text evidence="9">Contains at least one intrachain disulfide bond essential for its enzymatic activity.</text>
</comment>
<keyword evidence="12" id="KW-1185">Reference proteome</keyword>
<dbReference type="GO" id="GO:0048046">
    <property type="term" value="C:apoplast"/>
    <property type="evidence" value="ECO:0007669"/>
    <property type="project" value="UniProtKB-SubCell"/>
</dbReference>
<dbReference type="Pfam" id="PF00722">
    <property type="entry name" value="Glyco_hydro_16"/>
    <property type="match status" value="1"/>
</dbReference>
<comment type="subcellular location">
    <subcellularLocation>
        <location evidence="9">Secreted</location>
        <location evidence="9">Cell wall</location>
    </subcellularLocation>
    <subcellularLocation>
        <location evidence="9">Secreted</location>
        <location evidence="9">Extracellular space</location>
        <location evidence="9">Apoplast</location>
    </subcellularLocation>
</comment>
<proteinExistence type="inferred from homology"/>
<dbReference type="GO" id="GO:0010411">
    <property type="term" value="P:xyloglucan metabolic process"/>
    <property type="evidence" value="ECO:0007669"/>
    <property type="project" value="InterPro"/>
</dbReference>
<evidence type="ECO:0000256" key="7">
    <source>
        <dbReference type="ARBA" id="ARBA00023295"/>
    </source>
</evidence>
<keyword evidence="9" id="KW-0961">Cell wall biogenesis/degradation</keyword>
<dbReference type="EC" id="2.4.1.207" evidence="9"/>
<dbReference type="Pfam" id="PF06955">
    <property type="entry name" value="XET_C"/>
    <property type="match status" value="1"/>
</dbReference>
<dbReference type="PROSITE" id="PS51762">
    <property type="entry name" value="GH16_2"/>
    <property type="match status" value="1"/>
</dbReference>
<name>A0AAD6NZ08_9ROSI</name>
<dbReference type="PANTHER" id="PTHR31062">
    <property type="entry name" value="XYLOGLUCAN ENDOTRANSGLUCOSYLASE/HYDROLASE PROTEIN 8-RELATED"/>
    <property type="match status" value="1"/>
</dbReference>
<dbReference type="GO" id="GO:0042546">
    <property type="term" value="P:cell wall biogenesis"/>
    <property type="evidence" value="ECO:0007669"/>
    <property type="project" value="InterPro"/>
</dbReference>
<sequence length="305" mass="33883">MLFNISCRRFLILCTVLIPPCVFGFSSHGLPTSSFNESFVRLFGNDHVVFLDDGGKSVEISLDRSSGSGFASQLTYLYSYFSASLKLPGNYTAGVVVTYYTSNAAEHKTNHDEIDFEFLGNTGGNHWTLQTNLYGNGSTSRGREERYALWFDPTQDFHAYSILWTSAWIVYYVDDVPVRVVRKVDAMGGDFPSKAMTLLATIWDGSDWATGGGRNKVDYKHAPFIAKYSDFVLYGCHANPAGEELAADQTCGEIAADLNTFNGLTAEERGKMENFRVKNLMYSYCNDRSRYPTPLPECNAGGESS</sequence>
<feature type="active site" description="Proton donor" evidence="8">
    <location>
        <position position="117"/>
    </location>
</feature>
<keyword evidence="9" id="KW-0732">Signal</keyword>
<dbReference type="InterPro" id="IPR000757">
    <property type="entry name" value="Beta-glucanase-like"/>
</dbReference>
<keyword evidence="2 9" id="KW-0052">Apoplast</keyword>
<evidence type="ECO:0000256" key="3">
    <source>
        <dbReference type="ARBA" id="ARBA00022525"/>
    </source>
</evidence>
<dbReference type="Gene3D" id="2.60.120.200">
    <property type="match status" value="1"/>
</dbReference>
<keyword evidence="5 9" id="KW-0378">Hydrolase</keyword>
<feature type="signal peptide" evidence="9">
    <location>
        <begin position="1"/>
        <end position="24"/>
    </location>
</feature>
<evidence type="ECO:0000256" key="1">
    <source>
        <dbReference type="ARBA" id="ARBA00022512"/>
    </source>
</evidence>
<dbReference type="InterPro" id="IPR010713">
    <property type="entry name" value="XET_C"/>
</dbReference>
<keyword evidence="7 9" id="KW-0326">Glycosidase</keyword>
<evidence type="ECO:0000256" key="5">
    <source>
        <dbReference type="ARBA" id="ARBA00022801"/>
    </source>
</evidence>
<evidence type="ECO:0000256" key="9">
    <source>
        <dbReference type="RuleBase" id="RU361120"/>
    </source>
</evidence>
<evidence type="ECO:0000259" key="10">
    <source>
        <dbReference type="PROSITE" id="PS51762"/>
    </source>
</evidence>
<dbReference type="PIRSF" id="PIRSF005604">
    <property type="entry name" value="XET"/>
    <property type="match status" value="1"/>
</dbReference>
<evidence type="ECO:0000256" key="8">
    <source>
        <dbReference type="PIRSR" id="PIRSR005604-1"/>
    </source>
</evidence>
<keyword evidence="4 9" id="KW-0808">Transferase</keyword>
<accession>A0AAD6NZ08</accession>
<comment type="similarity">
    <text evidence="9">Belongs to the glycosyl hydrolase 16 family.</text>
</comment>
<dbReference type="InterPro" id="IPR013320">
    <property type="entry name" value="ConA-like_dom_sf"/>
</dbReference>
<dbReference type="GO" id="GO:0004553">
    <property type="term" value="F:hydrolase activity, hydrolyzing O-glycosyl compounds"/>
    <property type="evidence" value="ECO:0007669"/>
    <property type="project" value="InterPro"/>
</dbReference>
<feature type="active site" description="Nucleophile" evidence="8">
    <location>
        <position position="113"/>
    </location>
</feature>
<keyword evidence="1 9" id="KW-0134">Cell wall</keyword>
<keyword evidence="6" id="KW-1015">Disulfide bond</keyword>
<dbReference type="SUPFAM" id="SSF49899">
    <property type="entry name" value="Concanavalin A-like lectins/glucanases"/>
    <property type="match status" value="1"/>
</dbReference>
<dbReference type="EMBL" id="JAPFFJ010000015">
    <property type="protein sequence ID" value="KAJ6410173.1"/>
    <property type="molecule type" value="Genomic_DNA"/>
</dbReference>
<keyword evidence="3 9" id="KW-0964">Secreted</keyword>
<feature type="domain" description="GH16" evidence="10">
    <location>
        <begin position="25"/>
        <end position="228"/>
    </location>
</feature>
<dbReference type="Proteomes" id="UP001162972">
    <property type="component" value="Chromosome 9"/>
</dbReference>
<dbReference type="InterPro" id="IPR044791">
    <property type="entry name" value="Beta-glucanase/XTH"/>
</dbReference>
<evidence type="ECO:0000256" key="6">
    <source>
        <dbReference type="ARBA" id="ARBA00023157"/>
    </source>
</evidence>
<reference evidence="11 12" key="1">
    <citation type="journal article" date="2023" name="Int. J. Mol. Sci.">
        <title>De Novo Assembly and Annotation of 11 Diverse Shrub Willow (Salix) Genomes Reveals Novel Gene Organization in Sex-Linked Regions.</title>
        <authorList>
            <person name="Hyden B."/>
            <person name="Feng K."/>
            <person name="Yates T.B."/>
            <person name="Jawdy S."/>
            <person name="Cereghino C."/>
            <person name="Smart L.B."/>
            <person name="Muchero W."/>
        </authorList>
    </citation>
    <scope>NUCLEOTIDE SEQUENCE [LARGE SCALE GENOMIC DNA]</scope>
    <source>
        <tissue evidence="11">Shoot tip</tissue>
    </source>
</reference>
<protein>
    <recommendedName>
        <fullName evidence="9">Xyloglucan endotransglucosylase/hydrolase</fullName>
        <ecNumber evidence="9">2.4.1.207</ecNumber>
    </recommendedName>
</protein>
<evidence type="ECO:0000256" key="2">
    <source>
        <dbReference type="ARBA" id="ARBA00022523"/>
    </source>
</evidence>
<dbReference type="InterPro" id="IPR016455">
    <property type="entry name" value="XTH"/>
</dbReference>
<feature type="chain" id="PRO_5041776859" description="Xyloglucan endotransglucosylase/hydrolase" evidence="9">
    <location>
        <begin position="25"/>
        <end position="305"/>
    </location>
</feature>
<dbReference type="AlphaFoldDB" id="A0AAD6NZ08"/>
<evidence type="ECO:0000256" key="4">
    <source>
        <dbReference type="ARBA" id="ARBA00022679"/>
    </source>
</evidence>
<evidence type="ECO:0000313" key="12">
    <source>
        <dbReference type="Proteomes" id="UP001162972"/>
    </source>
</evidence>
<dbReference type="GO" id="GO:0016762">
    <property type="term" value="F:xyloglucan:xyloglucosyl transferase activity"/>
    <property type="evidence" value="ECO:0007669"/>
    <property type="project" value="UniProtKB-EC"/>
</dbReference>
<evidence type="ECO:0000313" key="11">
    <source>
        <dbReference type="EMBL" id="KAJ6410173.1"/>
    </source>
</evidence>
<dbReference type="GO" id="GO:0071555">
    <property type="term" value="P:cell wall organization"/>
    <property type="evidence" value="ECO:0007669"/>
    <property type="project" value="UniProtKB-KW"/>
</dbReference>
<gene>
    <name evidence="11" type="ORF">OIU84_009633</name>
</gene>
<comment type="function">
    <text evidence="9">Catalyzes xyloglucan endohydrolysis (XEH) and/or endotransglycosylation (XET). Cleaves and religates xyloglucan polymers, an essential constituent of the primary cell wall, and thereby participates in cell wall construction of growing tissues.</text>
</comment>
<comment type="caution">
    <text evidence="11">The sequence shown here is derived from an EMBL/GenBank/DDBJ whole genome shotgun (WGS) entry which is preliminary data.</text>
</comment>